<reference key="1">
    <citation type="journal article" date="2014" name="PLoS Genet.">
        <title>Signature Gene Expression Reveals Novel Clues to the Molecular Mechanisms of Dimorphic Transition in Penicillium marneffei.</title>
        <authorList>
            <person name="Yang E."/>
            <person name="Wang G."/>
            <person name="Cai J."/>
            <person name="Woo P.C."/>
            <person name="Lau S.K."/>
            <person name="Yuen K.-Y."/>
            <person name="Chow W.-N."/>
            <person name="Lin X."/>
        </authorList>
    </citation>
    <scope>NUCLEOTIDE SEQUENCE [LARGE SCALE GENOMIC DNA]</scope>
    <source>
        <strain>PM1</strain>
    </source>
</reference>
<keyword evidence="5 6" id="KW-0413">Isomerase</keyword>
<sequence>MHFPTLLTNLFLAATLAAAAELQIDVTNKVECNRKTTNGDTVKMHYRGTLAESGKQFDASYDRGTPLSFKLGAGRVIKGWDQGLLDMCVGEKRTLTIPPELGYGDRAMGPIPKGSTLVFETELMEIVGVPKDEL</sequence>
<evidence type="ECO:0000256" key="4">
    <source>
        <dbReference type="ARBA" id="ARBA00023110"/>
    </source>
</evidence>
<dbReference type="SUPFAM" id="SSF54534">
    <property type="entry name" value="FKBP-like"/>
    <property type="match status" value="1"/>
</dbReference>
<comment type="catalytic activity">
    <reaction evidence="1 6">
        <text>[protein]-peptidylproline (omega=180) = [protein]-peptidylproline (omega=0)</text>
        <dbReference type="Rhea" id="RHEA:16237"/>
        <dbReference type="Rhea" id="RHEA-COMP:10747"/>
        <dbReference type="Rhea" id="RHEA-COMP:10748"/>
        <dbReference type="ChEBI" id="CHEBI:83833"/>
        <dbReference type="ChEBI" id="CHEBI:83834"/>
        <dbReference type="EC" id="5.2.1.8"/>
    </reaction>
</comment>
<dbReference type="EC" id="5.2.1.8" evidence="3 6"/>
<gene>
    <name evidence="9" type="ORF">GQ26_0200050</name>
</gene>
<evidence type="ECO:0000256" key="7">
    <source>
        <dbReference type="SAM" id="SignalP"/>
    </source>
</evidence>
<comment type="caution">
    <text evidence="9">The sequence shown here is derived from an EMBL/GenBank/DDBJ whole genome shotgun (WGS) entry which is preliminary data.</text>
</comment>
<evidence type="ECO:0000256" key="1">
    <source>
        <dbReference type="ARBA" id="ARBA00000971"/>
    </source>
</evidence>
<evidence type="ECO:0000256" key="2">
    <source>
        <dbReference type="ARBA" id="ARBA00002388"/>
    </source>
</evidence>
<dbReference type="InterPro" id="IPR001179">
    <property type="entry name" value="PPIase_FKBP_dom"/>
</dbReference>
<evidence type="ECO:0000313" key="9">
    <source>
        <dbReference type="EMBL" id="KFX46001.1"/>
    </source>
</evidence>
<feature type="chain" id="PRO_5001889085" description="peptidylprolyl isomerase" evidence="7">
    <location>
        <begin position="20"/>
        <end position="134"/>
    </location>
</feature>
<dbReference type="eggNOG" id="KOG0549">
    <property type="taxonomic scope" value="Eukaryota"/>
</dbReference>
<feature type="domain" description="PPIase FKBP-type" evidence="8">
    <location>
        <begin position="39"/>
        <end position="127"/>
    </location>
</feature>
<dbReference type="InterPro" id="IPR046357">
    <property type="entry name" value="PPIase_dom_sf"/>
</dbReference>
<dbReference type="InterPro" id="IPR044609">
    <property type="entry name" value="FKBP2/11"/>
</dbReference>
<dbReference type="GO" id="GO:0003755">
    <property type="term" value="F:peptidyl-prolyl cis-trans isomerase activity"/>
    <property type="evidence" value="ECO:0007669"/>
    <property type="project" value="UniProtKB-KW"/>
</dbReference>
<dbReference type="HOGENOM" id="CLU_013615_8_1_1"/>
<accession>A0A093VH47</accession>
<comment type="function">
    <text evidence="2">PPIases accelerate the folding of proteins. It catalyzes the cis-trans isomerization of proline imidic peptide bonds in oligopeptides.</text>
</comment>
<dbReference type="PANTHER" id="PTHR45779">
    <property type="entry name" value="PEPTIDYLPROLYL ISOMERASE"/>
    <property type="match status" value="1"/>
</dbReference>
<reference evidence="9" key="2">
    <citation type="journal article" date="2014" name="PLoS Genet.">
        <title>Signature gene expression reveals novel clues to the molecular mechanisms of dimorphic transition in Penicillium marneffei.</title>
        <authorList>
            <person name="Yang E."/>
            <person name="Wang G."/>
            <person name="Cai J."/>
            <person name="Woo P.C."/>
            <person name="Lau S.K."/>
            <person name="Yuen K.-Y."/>
            <person name="Chow W.-N."/>
            <person name="Lin X."/>
        </authorList>
    </citation>
    <scope>NUCLEOTIDE SEQUENCE</scope>
    <source>
        <strain evidence="9">PM1</strain>
    </source>
</reference>
<proteinExistence type="predicted"/>
<dbReference type="FunFam" id="3.10.50.40:FF:000006">
    <property type="entry name" value="Peptidyl-prolyl cis-trans isomerase"/>
    <property type="match status" value="1"/>
</dbReference>
<dbReference type="EMBL" id="JPOX01000020">
    <property type="protein sequence ID" value="KFX46001.1"/>
    <property type="molecule type" value="Genomic_DNA"/>
</dbReference>
<evidence type="ECO:0000256" key="6">
    <source>
        <dbReference type="PROSITE-ProRule" id="PRU00277"/>
    </source>
</evidence>
<dbReference type="Pfam" id="PF00254">
    <property type="entry name" value="FKBP_C"/>
    <property type="match status" value="1"/>
</dbReference>
<evidence type="ECO:0000259" key="8">
    <source>
        <dbReference type="PROSITE" id="PS50059"/>
    </source>
</evidence>
<dbReference type="PROSITE" id="PS50059">
    <property type="entry name" value="FKBP_PPIASE"/>
    <property type="match status" value="1"/>
</dbReference>
<keyword evidence="4 6" id="KW-0697">Rotamase</keyword>
<dbReference type="GO" id="GO:0005783">
    <property type="term" value="C:endoplasmic reticulum"/>
    <property type="evidence" value="ECO:0007669"/>
    <property type="project" value="TreeGrafter"/>
</dbReference>
<organism evidence="9">
    <name type="scientific">Talaromyces marneffei PM1</name>
    <dbReference type="NCBI Taxonomy" id="1077442"/>
    <lineage>
        <taxon>Eukaryota</taxon>
        <taxon>Fungi</taxon>
        <taxon>Dikarya</taxon>
        <taxon>Ascomycota</taxon>
        <taxon>Pezizomycotina</taxon>
        <taxon>Eurotiomycetes</taxon>
        <taxon>Eurotiomycetidae</taxon>
        <taxon>Eurotiales</taxon>
        <taxon>Trichocomaceae</taxon>
        <taxon>Talaromyces</taxon>
        <taxon>Talaromyces sect. Talaromyces</taxon>
    </lineage>
</organism>
<name>A0A093VH47_TALMA</name>
<dbReference type="AlphaFoldDB" id="A0A093VH47"/>
<dbReference type="PANTHER" id="PTHR45779:SF7">
    <property type="entry name" value="PEPTIDYLPROLYL ISOMERASE"/>
    <property type="match status" value="1"/>
</dbReference>
<evidence type="ECO:0000256" key="3">
    <source>
        <dbReference type="ARBA" id="ARBA00013194"/>
    </source>
</evidence>
<feature type="signal peptide" evidence="7">
    <location>
        <begin position="1"/>
        <end position="19"/>
    </location>
</feature>
<protein>
    <recommendedName>
        <fullName evidence="3 6">peptidylprolyl isomerase</fullName>
        <ecNumber evidence="3 6">5.2.1.8</ecNumber>
    </recommendedName>
</protein>
<keyword evidence="7" id="KW-0732">Signal</keyword>
<dbReference type="Gene3D" id="3.10.50.40">
    <property type="match status" value="1"/>
</dbReference>
<evidence type="ECO:0000256" key="5">
    <source>
        <dbReference type="ARBA" id="ARBA00023235"/>
    </source>
</evidence>